<dbReference type="PANTHER" id="PTHR30055:SF146">
    <property type="entry name" value="HTH-TYPE TRANSCRIPTIONAL DUAL REGULATOR CECR"/>
    <property type="match status" value="1"/>
</dbReference>
<proteinExistence type="predicted"/>
<dbReference type="Gene3D" id="1.10.357.10">
    <property type="entry name" value="Tetracycline Repressor, domain 2"/>
    <property type="match status" value="1"/>
</dbReference>
<dbReference type="EMBL" id="FOAW01000001">
    <property type="protein sequence ID" value="SEK32677.1"/>
    <property type="molecule type" value="Genomic_DNA"/>
</dbReference>
<accession>A0A1H7G5E2</accession>
<evidence type="ECO:0000313" key="5">
    <source>
        <dbReference type="EMBL" id="SEK32677.1"/>
    </source>
</evidence>
<dbReference type="InterPro" id="IPR001647">
    <property type="entry name" value="HTH_TetR"/>
</dbReference>
<dbReference type="InterPro" id="IPR050109">
    <property type="entry name" value="HTH-type_TetR-like_transc_reg"/>
</dbReference>
<feature type="DNA-binding region" description="H-T-H motif" evidence="2">
    <location>
        <begin position="46"/>
        <end position="65"/>
    </location>
</feature>
<evidence type="ECO:0000256" key="2">
    <source>
        <dbReference type="PROSITE-ProRule" id="PRU00335"/>
    </source>
</evidence>
<dbReference type="Proteomes" id="UP000198677">
    <property type="component" value="Unassembled WGS sequence"/>
</dbReference>
<evidence type="ECO:0000313" key="6">
    <source>
        <dbReference type="Proteomes" id="UP000198677"/>
    </source>
</evidence>
<keyword evidence="1 2" id="KW-0238">DNA-binding</keyword>
<dbReference type="AlphaFoldDB" id="A0A1H7G5E2"/>
<feature type="region of interest" description="Disordered" evidence="3">
    <location>
        <begin position="1"/>
        <end position="23"/>
    </location>
</feature>
<dbReference type="Pfam" id="PF00440">
    <property type="entry name" value="TetR_N"/>
    <property type="match status" value="1"/>
</dbReference>
<protein>
    <submittedName>
        <fullName evidence="5">DNA-binding transcriptional regulator, AcrR family</fullName>
    </submittedName>
</protein>
<sequence length="226" mass="23677">MAVQGGSAESTKSPRPATRMSAPERRELVLAAASRAFARGGYAGTSTDAVAKEAGVSQPYVVRMFGSKAELFREVFARALASIVAAFDRELDRIAAEPGGIDPESEDFWTVLGASYGELISDGDLLLVMMHGFSAGGTPEIGAQARAAMSEIYTQIRTRTGCTPEKAREFIAKGMLLNVLLAMQAPEHFDEDPALAELSECAFGQTLDAAISGSAAILNAAAAARG</sequence>
<keyword evidence="6" id="KW-1185">Reference proteome</keyword>
<name>A0A1H7G5E2_9NOCA</name>
<dbReference type="InterPro" id="IPR009057">
    <property type="entry name" value="Homeodomain-like_sf"/>
</dbReference>
<evidence type="ECO:0000256" key="3">
    <source>
        <dbReference type="SAM" id="MobiDB-lite"/>
    </source>
</evidence>
<dbReference type="PROSITE" id="PS50977">
    <property type="entry name" value="HTH_TETR_2"/>
    <property type="match status" value="1"/>
</dbReference>
<dbReference type="GO" id="GO:0000976">
    <property type="term" value="F:transcription cis-regulatory region binding"/>
    <property type="evidence" value="ECO:0007669"/>
    <property type="project" value="TreeGrafter"/>
</dbReference>
<reference evidence="6" key="1">
    <citation type="submission" date="2016-10" db="EMBL/GenBank/DDBJ databases">
        <authorList>
            <person name="Varghese N."/>
            <person name="Submissions S."/>
        </authorList>
    </citation>
    <scope>NUCLEOTIDE SEQUENCE [LARGE SCALE GENOMIC DNA]</scope>
    <source>
        <strain evidence="6">DSM 44675</strain>
    </source>
</reference>
<dbReference type="RefSeq" id="WP_072752768.1">
    <property type="nucleotide sequence ID" value="NZ_FOAW01000001.1"/>
</dbReference>
<dbReference type="SUPFAM" id="SSF46689">
    <property type="entry name" value="Homeodomain-like"/>
    <property type="match status" value="1"/>
</dbReference>
<evidence type="ECO:0000259" key="4">
    <source>
        <dbReference type="PROSITE" id="PS50977"/>
    </source>
</evidence>
<evidence type="ECO:0000256" key="1">
    <source>
        <dbReference type="ARBA" id="ARBA00023125"/>
    </source>
</evidence>
<organism evidence="5 6">
    <name type="scientific">Rhodococcus maanshanensis</name>
    <dbReference type="NCBI Taxonomy" id="183556"/>
    <lineage>
        <taxon>Bacteria</taxon>
        <taxon>Bacillati</taxon>
        <taxon>Actinomycetota</taxon>
        <taxon>Actinomycetes</taxon>
        <taxon>Mycobacteriales</taxon>
        <taxon>Nocardiaceae</taxon>
        <taxon>Rhodococcus</taxon>
    </lineage>
</organism>
<dbReference type="GO" id="GO:0003700">
    <property type="term" value="F:DNA-binding transcription factor activity"/>
    <property type="evidence" value="ECO:0007669"/>
    <property type="project" value="TreeGrafter"/>
</dbReference>
<dbReference type="PRINTS" id="PR00455">
    <property type="entry name" value="HTHTETR"/>
</dbReference>
<feature type="domain" description="HTH tetR-type" evidence="4">
    <location>
        <begin position="23"/>
        <end position="83"/>
    </location>
</feature>
<gene>
    <name evidence="5" type="ORF">SAMN05444583_101365</name>
</gene>
<dbReference type="PANTHER" id="PTHR30055">
    <property type="entry name" value="HTH-TYPE TRANSCRIPTIONAL REGULATOR RUTR"/>
    <property type="match status" value="1"/>
</dbReference>